<evidence type="ECO:0000313" key="2">
    <source>
        <dbReference type="Proteomes" id="UP001596023"/>
    </source>
</evidence>
<dbReference type="Proteomes" id="UP001596023">
    <property type="component" value="Unassembled WGS sequence"/>
</dbReference>
<sequence length="1798" mass="205502">MNMDLSTTYYNRFLALILHEYENEFKLARPGHCMKIAGLALQELIPLCQSIRDIYPDIQAYILSEEQTGELYISATKLIEFRNALTFPLLVLIPANSKSTTEDSYGNATFKNLSIQHLDEKLLSELKNEIPVHARAYIYELFSYLKLQGRRTIQYIQYLLSVQLSEWDLAEIGNSLSWLTLIPDAGLTTNSDQVRQRLSYNLKCIDILGDFSRSIPDRIASLPIETNTLQKEIAGFLRLNPIVSKSDICRTIAVEYPQLNFTRWEIPDIDKRSDLRVFVDKISSSDLKTDEGDLTLIIPKGKVSKVKIRISTKPIPIDFSDLKYFRIVLMAIDGWYPVTDVKKIKVSENKQAYRDITVMLSENMFEEGSYFFRIIAEDENGGILNTQDSFIPIDQEEHWKIRHAQNPNLTRDEFELEYKIKYTSDSDDFYLKIGTTEDEGDQGIDTGIQRKDKLNNLLQAYFRYRITQLRQNDDLSMPLAIDDSEVWLKDSQSAPVSIFHAKYSSSHNYQISIASKLLKLESCLLSHSHELGHVEAILSKNPIEKGFQSLRFISTTSILEIPPTLLELRKKLFTEIRNSAPNESGVFETFGLFRHIELIKSYLNELTNWSEELKGKIKQSLENSANPIENLPNQLIELQNLDLMIVKTEMPDGQPISVKLISPLHPLRLYWFIDLFDLFQDWEEKTKNNEQYKKAWYRKLENLFLGELIPDIALPVIVNGTGSDYFQYLGELTFGWGIYAKSTVKTDDAFSSISRQIKTYLSLLLNISNEYRMDTDVNETLVRRHIQNYLIQHPYTNKLIINLFNAGDAQVFANTLVQLERHPEYKKLKYEIRLFADDKIITPGEAFQNLINPEYSISEDAEAFSQASGNRLFPKLRFSINSINSFTQTPQDYNAHISFLVSPFPVKTTLIRPNRKKRSFYLNGLINKQIIDITQKSDAIVWNKYFVARPLQHSLDKSSNNGIKLFSNIQLFIANALAAGNSESVPTSSLSLNEPDKVLLSFIHDVSDWVVTFDKNMGPEVYDLPGKNGEVPFLLDYVPGQEISGISSYLTTRPTSEIVGLLGPHFAQFGVDVRTDEEKLTILLEDVRTISSSLILQFNSTENKAFEVLGTAFTKRVLEKKRILENSFLIPVDLHKELFDNLPEENKSRADTLLVKINPETSEITFTVIEIKCRKSLSDSEKESLIEKMESQIDNTINALRFHFDPDYYLSDDRLDRELKTLEFKQLLEFYINRSARYNQLSQEVRTAYLDVLENLDRGYAISFKRCGIIFDFSASQIHKKEIFSEDSIYFTFGKGLIDDILDPKSDLNTHRLEHITEEDNLFSFFGAPEVSAFIQTLEVKPYEEPEQDTSIVVVHEPSIIASEKTERKKDINEDTILSTDNKISSNDAATISIKEENDVPDYDILVGKTSQSEQYGILGKVSSNKRTVALDLSETNTISLFGVQGGGKSYTIGTITEMVLKQFSKINKLPAPLASVIFHYSESKDYEPEFTSMVNPNDNDKELQKLKEEFGANANSLSDIILLTPKDKVVERQQQYPSIEVRPISFNSNELNVKDWMFLFGAIGNDSVYIKQLKFIMKGMRENINLKDFRANVANSPLLSNSQKLLAEQRIQFAEEYIDDSFELGSLIQPGRLIIVDLRNEYIEKDEALGLFVVMLNIISSVGVKEFNKFIVFDEAHKYMDNKDLTGSIVTAIREMRHKGVSIMIASQDPLSLPNEIIELSSIVLLHKFNSPQWVKHVQKSITQLASLTPSDLSSLVPGEGYLWATKSTDKGVMNRPVKIFTRPRVTKHGGETIKAI</sequence>
<dbReference type="Gene3D" id="3.40.50.300">
    <property type="entry name" value="P-loop containing nucleotide triphosphate hydrolases"/>
    <property type="match status" value="1"/>
</dbReference>
<dbReference type="NCBIfam" id="NF047742">
    <property type="entry name" value="antiphage_MADS8"/>
    <property type="match status" value="1"/>
</dbReference>
<dbReference type="SUPFAM" id="SSF52540">
    <property type="entry name" value="P-loop containing nucleoside triphosphate hydrolases"/>
    <property type="match status" value="1"/>
</dbReference>
<dbReference type="PANTHER" id="PTHR42957:SF1">
    <property type="entry name" value="HELICASE MJ1565-RELATED"/>
    <property type="match status" value="1"/>
</dbReference>
<dbReference type="InterPro" id="IPR008571">
    <property type="entry name" value="HerA-like"/>
</dbReference>
<name>A0ABV9L532_9BACT</name>
<reference evidence="2" key="1">
    <citation type="journal article" date="2019" name="Int. J. Syst. Evol. Microbiol.">
        <title>The Global Catalogue of Microorganisms (GCM) 10K type strain sequencing project: providing services to taxonomists for standard genome sequencing and annotation.</title>
        <authorList>
            <consortium name="The Broad Institute Genomics Platform"/>
            <consortium name="The Broad Institute Genome Sequencing Center for Infectious Disease"/>
            <person name="Wu L."/>
            <person name="Ma J."/>
        </authorList>
    </citation>
    <scope>NUCLEOTIDE SEQUENCE [LARGE SCALE GENOMIC DNA]</scope>
    <source>
        <strain evidence="2">CCUG 66188</strain>
    </source>
</reference>
<keyword evidence="2" id="KW-1185">Reference proteome</keyword>
<dbReference type="GO" id="GO:0005524">
    <property type="term" value="F:ATP binding"/>
    <property type="evidence" value="ECO:0007669"/>
    <property type="project" value="UniProtKB-KW"/>
</dbReference>
<dbReference type="RefSeq" id="WP_380001538.1">
    <property type="nucleotide sequence ID" value="NZ_JBHSGN010000161.1"/>
</dbReference>
<evidence type="ECO:0000313" key="1">
    <source>
        <dbReference type="EMBL" id="MFC4676883.1"/>
    </source>
</evidence>
<dbReference type="InterPro" id="IPR027417">
    <property type="entry name" value="P-loop_NTPase"/>
</dbReference>
<accession>A0ABV9L532</accession>
<organism evidence="1 2">
    <name type="scientific">Dysgonomonas termitidis</name>
    <dbReference type="NCBI Taxonomy" id="1516126"/>
    <lineage>
        <taxon>Bacteria</taxon>
        <taxon>Pseudomonadati</taxon>
        <taxon>Bacteroidota</taxon>
        <taxon>Bacteroidia</taxon>
        <taxon>Bacteroidales</taxon>
        <taxon>Dysgonomonadaceae</taxon>
        <taxon>Dysgonomonas</taxon>
    </lineage>
</organism>
<keyword evidence="1" id="KW-0547">Nucleotide-binding</keyword>
<dbReference type="EMBL" id="JBHSGN010000161">
    <property type="protein sequence ID" value="MFC4676883.1"/>
    <property type="molecule type" value="Genomic_DNA"/>
</dbReference>
<proteinExistence type="predicted"/>
<keyword evidence="1" id="KW-0067">ATP-binding</keyword>
<comment type="caution">
    <text evidence="1">The sequence shown here is derived from an EMBL/GenBank/DDBJ whole genome shotgun (WGS) entry which is preliminary data.</text>
</comment>
<gene>
    <name evidence="1" type="ORF">ACFO6W_24690</name>
</gene>
<dbReference type="PANTHER" id="PTHR42957">
    <property type="entry name" value="HELICASE MJ1565-RELATED"/>
    <property type="match status" value="1"/>
</dbReference>
<protein>
    <submittedName>
        <fullName evidence="1">ATP-binding protein</fullName>
    </submittedName>
</protein>